<feature type="binding site" evidence="12">
    <location>
        <position position="209"/>
    </location>
    <ligand>
        <name>FAD</name>
        <dbReference type="ChEBI" id="CHEBI:57692"/>
    </ligand>
</feature>
<reference evidence="16" key="1">
    <citation type="journal article" date="2020" name="Stud. Mycol.">
        <title>101 Dothideomycetes genomes: a test case for predicting lifestyles and emergence of pathogens.</title>
        <authorList>
            <person name="Haridas S."/>
            <person name="Albert R."/>
            <person name="Binder M."/>
            <person name="Bloem J."/>
            <person name="Labutti K."/>
            <person name="Salamov A."/>
            <person name="Andreopoulos B."/>
            <person name="Baker S."/>
            <person name="Barry K."/>
            <person name="Bills G."/>
            <person name="Bluhm B."/>
            <person name="Cannon C."/>
            <person name="Castanera R."/>
            <person name="Culley D."/>
            <person name="Daum C."/>
            <person name="Ezra D."/>
            <person name="Gonzalez J."/>
            <person name="Henrissat B."/>
            <person name="Kuo A."/>
            <person name="Liang C."/>
            <person name="Lipzen A."/>
            <person name="Lutzoni F."/>
            <person name="Magnuson J."/>
            <person name="Mondo S."/>
            <person name="Nolan M."/>
            <person name="Ohm R."/>
            <person name="Pangilinan J."/>
            <person name="Park H.-J."/>
            <person name="Ramirez L."/>
            <person name="Alfaro M."/>
            <person name="Sun H."/>
            <person name="Tritt A."/>
            <person name="Yoshinaga Y."/>
            <person name="Zwiers L.-H."/>
            <person name="Turgeon B."/>
            <person name="Goodwin S."/>
            <person name="Spatafora J."/>
            <person name="Crous P."/>
            <person name="Grigoriev I."/>
        </authorList>
    </citation>
    <scope>NUCLEOTIDE SEQUENCE</scope>
    <source>
        <strain evidence="16">CBS 116005</strain>
    </source>
</reference>
<dbReference type="InterPro" id="IPR029320">
    <property type="entry name" value="Acyl-CoA_ox_N"/>
</dbReference>
<dbReference type="GO" id="GO:0055088">
    <property type="term" value="P:lipid homeostasis"/>
    <property type="evidence" value="ECO:0007669"/>
    <property type="project" value="TreeGrafter"/>
</dbReference>
<evidence type="ECO:0000259" key="15">
    <source>
        <dbReference type="Pfam" id="PF22924"/>
    </source>
</evidence>
<keyword evidence="6" id="KW-0276">Fatty acid metabolism</keyword>
<evidence type="ECO:0000256" key="1">
    <source>
        <dbReference type="ARBA" id="ARBA00001974"/>
    </source>
</evidence>
<dbReference type="PANTHER" id="PTHR10909">
    <property type="entry name" value="ELECTRON TRANSPORT OXIDOREDUCTASE"/>
    <property type="match status" value="1"/>
</dbReference>
<dbReference type="FunFam" id="1.20.140.10:FF:000010">
    <property type="entry name" value="Acyl-coenzyme A oxidase"/>
    <property type="match status" value="1"/>
</dbReference>
<keyword evidence="5 10" id="KW-0274">FAD</keyword>
<organism evidence="16 17">
    <name type="scientific">Teratosphaeria nubilosa</name>
    <dbReference type="NCBI Taxonomy" id="161662"/>
    <lineage>
        <taxon>Eukaryota</taxon>
        <taxon>Fungi</taxon>
        <taxon>Dikarya</taxon>
        <taxon>Ascomycota</taxon>
        <taxon>Pezizomycotina</taxon>
        <taxon>Dothideomycetes</taxon>
        <taxon>Dothideomycetidae</taxon>
        <taxon>Mycosphaerellales</taxon>
        <taxon>Teratosphaeriaceae</taxon>
        <taxon>Teratosphaeria</taxon>
    </lineage>
</organism>
<feature type="domain" description="Acyl-CoA oxidase C-alpha1" evidence="15">
    <location>
        <begin position="305"/>
        <end position="470"/>
    </location>
</feature>
<dbReference type="InterPro" id="IPR037069">
    <property type="entry name" value="AcylCoA_DH/ox_N_sf"/>
</dbReference>
<protein>
    <recommendedName>
        <fullName evidence="10">Acyl-coenzyme A oxidase</fullName>
    </recommendedName>
</protein>
<evidence type="ECO:0000313" key="16">
    <source>
        <dbReference type="EMBL" id="KAF2774263.1"/>
    </source>
</evidence>
<dbReference type="Gene3D" id="1.20.140.10">
    <property type="entry name" value="Butyryl-CoA Dehydrogenase, subunit A, domain 3"/>
    <property type="match status" value="2"/>
</dbReference>
<evidence type="ECO:0000256" key="8">
    <source>
        <dbReference type="ARBA" id="ARBA00023098"/>
    </source>
</evidence>
<keyword evidence="9" id="KW-0576">Peroxisome</keyword>
<dbReference type="GO" id="GO:0071949">
    <property type="term" value="F:FAD binding"/>
    <property type="evidence" value="ECO:0007669"/>
    <property type="project" value="InterPro"/>
</dbReference>
<dbReference type="GO" id="GO:0033540">
    <property type="term" value="P:fatty acid beta-oxidation using acyl-CoA oxidase"/>
    <property type="evidence" value="ECO:0007669"/>
    <property type="project" value="UniProtKB-UniPathway"/>
</dbReference>
<evidence type="ECO:0000259" key="14">
    <source>
        <dbReference type="Pfam" id="PF14749"/>
    </source>
</evidence>
<evidence type="ECO:0000256" key="6">
    <source>
        <dbReference type="ARBA" id="ARBA00022832"/>
    </source>
</evidence>
<evidence type="ECO:0000313" key="17">
    <source>
        <dbReference type="Proteomes" id="UP000799436"/>
    </source>
</evidence>
<dbReference type="Gene3D" id="2.40.110.10">
    <property type="entry name" value="Butyryl-CoA Dehydrogenase, subunit A, domain 2"/>
    <property type="match status" value="1"/>
</dbReference>
<comment type="similarity">
    <text evidence="3 10">Belongs to the acyl-CoA oxidase family.</text>
</comment>
<dbReference type="Pfam" id="PF14749">
    <property type="entry name" value="Acyl-CoA_ox_N"/>
    <property type="match status" value="1"/>
</dbReference>
<feature type="domain" description="Acyl-coenzyme A oxidase N-terminal" evidence="14">
    <location>
        <begin position="44"/>
        <end position="163"/>
    </location>
</feature>
<proteinExistence type="inferred from homology"/>
<dbReference type="Pfam" id="PF01756">
    <property type="entry name" value="ACOX"/>
    <property type="match status" value="1"/>
</dbReference>
<dbReference type="InterPro" id="IPR036250">
    <property type="entry name" value="AcylCo_DH-like_C"/>
</dbReference>
<keyword evidence="17" id="KW-1185">Reference proteome</keyword>
<feature type="binding site" evidence="12">
    <location>
        <position position="170"/>
    </location>
    <ligand>
        <name>FAD</name>
        <dbReference type="ChEBI" id="CHEBI:57692"/>
    </ligand>
</feature>
<dbReference type="InterPro" id="IPR012258">
    <property type="entry name" value="Acyl-CoA_oxidase"/>
</dbReference>
<evidence type="ECO:0000256" key="7">
    <source>
        <dbReference type="ARBA" id="ARBA00023002"/>
    </source>
</evidence>
<dbReference type="SUPFAM" id="SSF56645">
    <property type="entry name" value="Acyl-CoA dehydrogenase NM domain-like"/>
    <property type="match status" value="1"/>
</dbReference>
<dbReference type="GO" id="GO:0005504">
    <property type="term" value="F:fatty acid binding"/>
    <property type="evidence" value="ECO:0007669"/>
    <property type="project" value="TreeGrafter"/>
</dbReference>
<evidence type="ECO:0000256" key="10">
    <source>
        <dbReference type="PIRNR" id="PIRNR000168"/>
    </source>
</evidence>
<evidence type="ECO:0000256" key="5">
    <source>
        <dbReference type="ARBA" id="ARBA00022827"/>
    </source>
</evidence>
<evidence type="ECO:0000259" key="13">
    <source>
        <dbReference type="Pfam" id="PF01756"/>
    </source>
</evidence>
<dbReference type="FunFam" id="2.40.110.10:FF:000003">
    <property type="entry name" value="Acyl-coenzyme A oxidase"/>
    <property type="match status" value="1"/>
</dbReference>
<accession>A0A6G1LMR4</accession>
<evidence type="ECO:0000256" key="9">
    <source>
        <dbReference type="ARBA" id="ARBA00023140"/>
    </source>
</evidence>
<dbReference type="AlphaFoldDB" id="A0A6G1LMR4"/>
<dbReference type="PANTHER" id="PTHR10909:SF250">
    <property type="entry name" value="PEROXISOMAL ACYL-COENZYME A OXIDASE 1"/>
    <property type="match status" value="1"/>
</dbReference>
<keyword evidence="8" id="KW-0443">Lipid metabolism</keyword>
<dbReference type="OrthoDB" id="538336at2759"/>
<dbReference type="InterPro" id="IPR009100">
    <property type="entry name" value="AcylCoA_DH/oxidase_NM_dom_sf"/>
</dbReference>
<keyword evidence="7" id="KW-0560">Oxidoreductase</keyword>
<evidence type="ECO:0000256" key="2">
    <source>
        <dbReference type="ARBA" id="ARBA00004275"/>
    </source>
</evidence>
<dbReference type="PIRSF" id="PIRSF000168">
    <property type="entry name" value="Acyl-CoA_oxidase"/>
    <property type="match status" value="1"/>
</dbReference>
<comment type="subcellular location">
    <subcellularLocation>
        <location evidence="2">Peroxisome</location>
    </subcellularLocation>
</comment>
<dbReference type="Proteomes" id="UP000799436">
    <property type="component" value="Unassembled WGS sequence"/>
</dbReference>
<name>A0A6G1LMR4_9PEZI</name>
<evidence type="ECO:0000256" key="3">
    <source>
        <dbReference type="ARBA" id="ARBA00006288"/>
    </source>
</evidence>
<evidence type="ECO:0000256" key="12">
    <source>
        <dbReference type="PIRSR" id="PIRSR000168-2"/>
    </source>
</evidence>
<gene>
    <name evidence="16" type="ORF">EJ03DRAFT_332739</name>
</gene>
<dbReference type="GO" id="GO:0003997">
    <property type="term" value="F:acyl-CoA oxidase activity"/>
    <property type="evidence" value="ECO:0007669"/>
    <property type="project" value="InterPro"/>
</dbReference>
<dbReference type="FunFam" id="1.20.140.10:FF:000007">
    <property type="entry name" value="Acyl-coenzyme A oxidase"/>
    <property type="match status" value="1"/>
</dbReference>
<dbReference type="GO" id="GO:0005777">
    <property type="term" value="C:peroxisome"/>
    <property type="evidence" value="ECO:0007669"/>
    <property type="project" value="UniProtKB-SubCell"/>
</dbReference>
<keyword evidence="4 10" id="KW-0285">Flavoprotein</keyword>
<dbReference type="Pfam" id="PF22924">
    <property type="entry name" value="ACOX_C_alpha1"/>
    <property type="match status" value="1"/>
</dbReference>
<dbReference type="UniPathway" id="UPA00661"/>
<evidence type="ECO:0000256" key="4">
    <source>
        <dbReference type="ARBA" id="ARBA00022630"/>
    </source>
</evidence>
<dbReference type="InterPro" id="IPR002655">
    <property type="entry name" value="Acyl-CoA_oxidase_C"/>
</dbReference>
<dbReference type="InterPro" id="IPR046373">
    <property type="entry name" value="Acyl-CoA_Oxase/DH_mid-dom_sf"/>
</dbReference>
<dbReference type="SUPFAM" id="SSF47203">
    <property type="entry name" value="Acyl-CoA dehydrogenase C-terminal domain-like"/>
    <property type="match status" value="2"/>
</dbReference>
<feature type="domain" description="Acyl-CoA oxidase C-terminal" evidence="13">
    <location>
        <begin position="510"/>
        <end position="673"/>
    </location>
</feature>
<dbReference type="InterPro" id="IPR055060">
    <property type="entry name" value="ACOX_C_alpha1"/>
</dbReference>
<dbReference type="Gene3D" id="1.10.540.10">
    <property type="entry name" value="Acyl-CoA dehydrogenase/oxidase, N-terminal domain"/>
    <property type="match status" value="1"/>
</dbReference>
<comment type="cofactor">
    <cofactor evidence="1">
        <name>FAD</name>
        <dbReference type="ChEBI" id="CHEBI:57692"/>
    </cofactor>
</comment>
<evidence type="ECO:0000256" key="11">
    <source>
        <dbReference type="PIRSR" id="PIRSR000168-1"/>
    </source>
</evidence>
<sequence>MNKIPSKSCAAKALIPLISHSVREMSSNHQTQLMDAARARGTTDTAALTEYIHGGSDLVQQRRAACKRYENAAGLSDIEKLPPQYVNTSREELYSLGLHEGRLALLDMLEHKHTLFDNLTPNYNLTNLSPFGLTTLLIKPTLQQMATREQQEKWLVPTEKGQINWAYAQTELGHGTFVRGLETTATFDESRDCFVINSPTTTSAKYWPGSLAFSATHAVVMARLITKGKDHGVHAFVLRLRHDDGRAVQGIELGDIGVMSSYNQNDNGYAIFHNIVVPRDALLMARSSITKDGTYVPPKHSKASYTTMTTGRLGVARAAMFQLAQAATIAIRYSTVREQGYPAFGNEDAIQEVTLMHYTTQQRLLLTALANAYATLHATRCLERAQQDFEARQAQGDFGTLGDLHALSSGIKAWSTEVAFDGACDARRACGGHGYLGISNLPNIAAAADALRTLEGENSVMYLQLARWLVKLVEHPEHTTRPREALYLLQQQPTHATAFETASGKDFLDQQVQLNIFKTRSIRLVHKAIEQLHHAQSSGKSKSDAWNEHTPLLLLAARAHTTTLTLQESLTQTIALPNSTTRTALANLRSLFALTQISSDATFHQYTPLSDTQHDDIETQINGLLGVLTPEAIALTDSWDFSDASLASAVGMRDGDVYGRLVRWTRQLPMNRRAREGGGWLRAKL</sequence>
<dbReference type="EMBL" id="ML995808">
    <property type="protein sequence ID" value="KAF2774263.1"/>
    <property type="molecule type" value="Genomic_DNA"/>
</dbReference>
<feature type="active site" description="Proton acceptor" evidence="11">
    <location>
        <position position="455"/>
    </location>
</feature>